<comment type="caution">
    <text evidence="1">The sequence shown here is derived from an EMBL/GenBank/DDBJ whole genome shotgun (WGS) entry which is preliminary data.</text>
</comment>
<dbReference type="EMBL" id="NCVQ01000005">
    <property type="protein sequence ID" value="PWZ26808.1"/>
    <property type="molecule type" value="Genomic_DNA"/>
</dbReference>
<evidence type="ECO:0000313" key="2">
    <source>
        <dbReference type="Proteomes" id="UP000251960"/>
    </source>
</evidence>
<organism evidence="1 2">
    <name type="scientific">Zea mays</name>
    <name type="common">Maize</name>
    <dbReference type="NCBI Taxonomy" id="4577"/>
    <lineage>
        <taxon>Eukaryota</taxon>
        <taxon>Viridiplantae</taxon>
        <taxon>Streptophyta</taxon>
        <taxon>Embryophyta</taxon>
        <taxon>Tracheophyta</taxon>
        <taxon>Spermatophyta</taxon>
        <taxon>Magnoliopsida</taxon>
        <taxon>Liliopsida</taxon>
        <taxon>Poales</taxon>
        <taxon>Poaceae</taxon>
        <taxon>PACMAD clade</taxon>
        <taxon>Panicoideae</taxon>
        <taxon>Andropogonodae</taxon>
        <taxon>Andropogoneae</taxon>
        <taxon>Tripsacinae</taxon>
        <taxon>Zea</taxon>
    </lineage>
</organism>
<gene>
    <name evidence="1" type="ORF">Zm00014a_034482</name>
</gene>
<proteinExistence type="predicted"/>
<sequence>MGAVSLSHQVTGSK</sequence>
<reference evidence="1 2" key="1">
    <citation type="journal article" date="2018" name="Nat. Genet.">
        <title>Extensive intraspecific gene order and gene structural variations between Mo17 and other maize genomes.</title>
        <authorList>
            <person name="Sun S."/>
            <person name="Zhou Y."/>
            <person name="Chen J."/>
            <person name="Shi J."/>
            <person name="Zhao H."/>
            <person name="Zhao H."/>
            <person name="Song W."/>
            <person name="Zhang M."/>
            <person name="Cui Y."/>
            <person name="Dong X."/>
            <person name="Liu H."/>
            <person name="Ma X."/>
            <person name="Jiao Y."/>
            <person name="Wang B."/>
            <person name="Wei X."/>
            <person name="Stein J.C."/>
            <person name="Glaubitz J.C."/>
            <person name="Lu F."/>
            <person name="Yu G."/>
            <person name="Liang C."/>
            <person name="Fengler K."/>
            <person name="Li B."/>
            <person name="Rafalski A."/>
            <person name="Schnable P.S."/>
            <person name="Ware D.H."/>
            <person name="Buckler E.S."/>
            <person name="Lai J."/>
        </authorList>
    </citation>
    <scope>NUCLEOTIDE SEQUENCE [LARGE SCALE GENOMIC DNA]</scope>
    <source>
        <strain evidence="2">cv. Missouri 17</strain>
        <tissue evidence="1">Seedling</tissue>
    </source>
</reference>
<dbReference type="Proteomes" id="UP000251960">
    <property type="component" value="Chromosome 4"/>
</dbReference>
<accession>A0A3L6F1P8</accession>
<protein>
    <submittedName>
        <fullName evidence="1">Uncharacterized protein</fullName>
    </submittedName>
</protein>
<evidence type="ECO:0000313" key="1">
    <source>
        <dbReference type="EMBL" id="PWZ26808.1"/>
    </source>
</evidence>
<name>A0A3L6F1P8_MAIZE</name>